<sequence>MGEKREYDNPSFNKEFLFLETSHRAYNMFYRDNNPEEMLDFRRGDRELWKHIKQHGIPDPVRSYIRRSESLQLRIQALDHSLITVLVERWCLKTHTFHLPIGEVTITLQDVHLMWDLRIDGEVVTGCQQTWSVAEKIWCIIPISIFNSI</sequence>
<dbReference type="Proteomes" id="UP001172457">
    <property type="component" value="Chromosome 4"/>
</dbReference>
<evidence type="ECO:0000259" key="1">
    <source>
        <dbReference type="Pfam" id="PF10536"/>
    </source>
</evidence>
<dbReference type="GO" id="GO:0010073">
    <property type="term" value="P:meristem maintenance"/>
    <property type="evidence" value="ECO:0007669"/>
    <property type="project" value="InterPro"/>
</dbReference>
<comment type="caution">
    <text evidence="2">The sequence shown here is derived from an EMBL/GenBank/DDBJ whole genome shotgun (WGS) entry which is preliminary data.</text>
</comment>
<reference evidence="2" key="1">
    <citation type="submission" date="2023-03" db="EMBL/GenBank/DDBJ databases">
        <title>Chromosome-scale reference genome and RAD-based genetic map of yellow starthistle (Centaurea solstitialis) reveal putative structural variation and QTLs associated with invader traits.</title>
        <authorList>
            <person name="Reatini B."/>
            <person name="Cang F.A."/>
            <person name="Jiang Q."/>
            <person name="Mckibben M.T.W."/>
            <person name="Barker M.S."/>
            <person name="Rieseberg L.H."/>
            <person name="Dlugosch K.M."/>
        </authorList>
    </citation>
    <scope>NUCLEOTIDE SEQUENCE</scope>
    <source>
        <strain evidence="2">CAN-66</strain>
        <tissue evidence="2">Leaf</tissue>
    </source>
</reference>
<accession>A0AA38TE43</accession>
<organism evidence="2 3">
    <name type="scientific">Centaurea solstitialis</name>
    <name type="common">yellow star-thistle</name>
    <dbReference type="NCBI Taxonomy" id="347529"/>
    <lineage>
        <taxon>Eukaryota</taxon>
        <taxon>Viridiplantae</taxon>
        <taxon>Streptophyta</taxon>
        <taxon>Embryophyta</taxon>
        <taxon>Tracheophyta</taxon>
        <taxon>Spermatophyta</taxon>
        <taxon>Magnoliopsida</taxon>
        <taxon>eudicotyledons</taxon>
        <taxon>Gunneridae</taxon>
        <taxon>Pentapetalae</taxon>
        <taxon>asterids</taxon>
        <taxon>campanulids</taxon>
        <taxon>Asterales</taxon>
        <taxon>Asteraceae</taxon>
        <taxon>Carduoideae</taxon>
        <taxon>Cardueae</taxon>
        <taxon>Centaureinae</taxon>
        <taxon>Centaurea</taxon>
    </lineage>
</organism>
<gene>
    <name evidence="2" type="ORF">OSB04_017060</name>
</gene>
<evidence type="ECO:0000313" key="3">
    <source>
        <dbReference type="Proteomes" id="UP001172457"/>
    </source>
</evidence>
<feature type="domain" description="Aminotransferase-like plant mobile" evidence="1">
    <location>
        <begin position="78"/>
        <end position="129"/>
    </location>
</feature>
<dbReference type="Pfam" id="PF10536">
    <property type="entry name" value="PMD"/>
    <property type="match status" value="1"/>
</dbReference>
<dbReference type="PANTHER" id="PTHR46033">
    <property type="entry name" value="PROTEIN MAIN-LIKE 2"/>
    <property type="match status" value="1"/>
</dbReference>
<dbReference type="InterPro" id="IPR044824">
    <property type="entry name" value="MAIN-like"/>
</dbReference>
<dbReference type="PANTHER" id="PTHR46033:SF1">
    <property type="entry name" value="PROTEIN MAIN-LIKE 2"/>
    <property type="match status" value="1"/>
</dbReference>
<keyword evidence="3" id="KW-1185">Reference proteome</keyword>
<name>A0AA38TE43_9ASTR</name>
<dbReference type="EMBL" id="JARYMX010000004">
    <property type="protein sequence ID" value="KAJ9553015.1"/>
    <property type="molecule type" value="Genomic_DNA"/>
</dbReference>
<dbReference type="InterPro" id="IPR019557">
    <property type="entry name" value="AminoTfrase-like_pln_mobile"/>
</dbReference>
<protein>
    <recommendedName>
        <fullName evidence="1">Aminotransferase-like plant mobile domain-containing protein</fullName>
    </recommendedName>
</protein>
<evidence type="ECO:0000313" key="2">
    <source>
        <dbReference type="EMBL" id="KAJ9553015.1"/>
    </source>
</evidence>
<proteinExistence type="predicted"/>
<dbReference type="AlphaFoldDB" id="A0AA38TE43"/>